<evidence type="ECO:0000313" key="2">
    <source>
        <dbReference type="EMBL" id="MBS2100727.1"/>
    </source>
</evidence>
<evidence type="ECO:0000313" key="3">
    <source>
        <dbReference type="Proteomes" id="UP000708576"/>
    </source>
</evidence>
<organism evidence="2 3">
    <name type="scientific">Carboxylicivirga linearis</name>
    <dbReference type="NCBI Taxonomy" id="1628157"/>
    <lineage>
        <taxon>Bacteria</taxon>
        <taxon>Pseudomonadati</taxon>
        <taxon>Bacteroidota</taxon>
        <taxon>Bacteroidia</taxon>
        <taxon>Marinilabiliales</taxon>
        <taxon>Marinilabiliaceae</taxon>
        <taxon>Carboxylicivirga</taxon>
    </lineage>
</organism>
<sequence>MTTHNDIKLKKLFNLLQPNNVITAAVLDNNVVSRHLRRYYKDSGWIEPLGRGAYKKPGESLEWQAGVNAMQNQLNIKVHVGALTSLSLHGFSHYFRLSK</sequence>
<dbReference type="Proteomes" id="UP000708576">
    <property type="component" value="Unassembled WGS sequence"/>
</dbReference>
<dbReference type="RefSeq" id="WP_212219139.1">
    <property type="nucleotide sequence ID" value="NZ_JAGUCO010000028.1"/>
</dbReference>
<dbReference type="Pfam" id="PF17194">
    <property type="entry name" value="AbiEi_3_N"/>
    <property type="match status" value="1"/>
</dbReference>
<dbReference type="EMBL" id="JAGUCO010000028">
    <property type="protein sequence ID" value="MBS2100727.1"/>
    <property type="molecule type" value="Genomic_DNA"/>
</dbReference>
<protein>
    <submittedName>
        <fullName evidence="2">AbiEi antitoxin N-terminal domain-containing protein</fullName>
    </submittedName>
</protein>
<proteinExistence type="predicted"/>
<dbReference type="InterPro" id="IPR033455">
    <property type="entry name" value="AbiEi_3_N"/>
</dbReference>
<feature type="domain" description="Transcriptional regulator AbiEi antitoxin N-terminal" evidence="1">
    <location>
        <begin position="6"/>
        <end position="97"/>
    </location>
</feature>
<accession>A0ABS5K0M7</accession>
<gene>
    <name evidence="2" type="ORF">KEM10_20740</name>
</gene>
<keyword evidence="3" id="KW-1185">Reference proteome</keyword>
<name>A0ABS5K0M7_9BACT</name>
<comment type="caution">
    <text evidence="2">The sequence shown here is derived from an EMBL/GenBank/DDBJ whole genome shotgun (WGS) entry which is preliminary data.</text>
</comment>
<evidence type="ECO:0000259" key="1">
    <source>
        <dbReference type="Pfam" id="PF17194"/>
    </source>
</evidence>
<reference evidence="2 3" key="1">
    <citation type="journal article" date="2015" name="Int. J. Syst. Evol. Microbiol.">
        <title>Carboxylicivirga linearis sp. nov., isolated from a sea cucumber culture pond.</title>
        <authorList>
            <person name="Wang F.Q."/>
            <person name="Zhou Y.X."/>
            <person name="Lin X.Z."/>
            <person name="Chen G.J."/>
            <person name="Du Z.J."/>
        </authorList>
    </citation>
    <scope>NUCLEOTIDE SEQUENCE [LARGE SCALE GENOMIC DNA]</scope>
    <source>
        <strain evidence="2 3">FB218</strain>
    </source>
</reference>